<dbReference type="GO" id="GO:0046872">
    <property type="term" value="F:metal ion binding"/>
    <property type="evidence" value="ECO:0007669"/>
    <property type="project" value="UniProtKB-KW"/>
</dbReference>
<evidence type="ECO:0000313" key="9">
    <source>
        <dbReference type="EMBL" id="AKV57858.1"/>
    </source>
</evidence>
<dbReference type="GO" id="GO:0019363">
    <property type="term" value="P:pyridine nucleotide biosynthetic process"/>
    <property type="evidence" value="ECO:0007669"/>
    <property type="project" value="UniProtKB-KW"/>
</dbReference>
<name>A0A0K1R8Y4_9CORY</name>
<dbReference type="PATRIC" id="fig|156976.3.peg.37"/>
<evidence type="ECO:0000256" key="6">
    <source>
        <dbReference type="ARBA" id="ARBA00039017"/>
    </source>
</evidence>
<evidence type="ECO:0000256" key="5">
    <source>
        <dbReference type="ARBA" id="ARBA00037900"/>
    </source>
</evidence>
<dbReference type="Gene3D" id="3.40.50.850">
    <property type="entry name" value="Isochorismatase-like"/>
    <property type="match status" value="1"/>
</dbReference>
<comment type="pathway">
    <text evidence="5">Cofactor biosynthesis; nicotinate biosynthesis; nicotinate from nicotinamide: step 1/1.</text>
</comment>
<keyword evidence="3" id="KW-0479">Metal-binding</keyword>
<dbReference type="EC" id="3.5.1.19" evidence="6"/>
<reference evidence="9 10" key="1">
    <citation type="submission" date="2015-08" db="EMBL/GenBank/DDBJ databases">
        <authorList>
            <person name="Babu N.S."/>
            <person name="Beckwith C.J."/>
            <person name="Beseler K.G."/>
            <person name="Brison A."/>
            <person name="Carone J.V."/>
            <person name="Caskin T.P."/>
            <person name="Diamond M."/>
            <person name="Durham M.E."/>
            <person name="Foxe J.M."/>
            <person name="Go M."/>
            <person name="Henderson B.A."/>
            <person name="Jones I.B."/>
            <person name="McGettigan J.A."/>
            <person name="Micheletti S.J."/>
            <person name="Nasrallah M.E."/>
            <person name="Ortiz D."/>
            <person name="Piller C.R."/>
            <person name="Privatt S.R."/>
            <person name="Schneider S.L."/>
            <person name="Sharp S."/>
            <person name="Smith T.C."/>
            <person name="Stanton J.D."/>
            <person name="Ullery H.E."/>
            <person name="Wilson R.J."/>
            <person name="Serrano M.G."/>
            <person name="Buck G."/>
            <person name="Lee V."/>
            <person name="Wang Y."/>
            <person name="Carvalho R."/>
            <person name="Voegtly L."/>
            <person name="Shi R."/>
            <person name="Duckworth R."/>
            <person name="Johnson A."/>
            <person name="Loviza R."/>
            <person name="Walstead R."/>
            <person name="Shah Z."/>
            <person name="Kiflezghi M."/>
            <person name="Wade K."/>
            <person name="Ball S.L."/>
            <person name="Bradley K.W."/>
            <person name="Asai D.J."/>
            <person name="Bowman C.A."/>
            <person name="Russell D.A."/>
            <person name="Pope W.H."/>
            <person name="Jacobs-Sera D."/>
            <person name="Hendrix R.W."/>
            <person name="Hatfull G.F."/>
        </authorList>
    </citation>
    <scope>NUCLEOTIDE SEQUENCE [LARGE SCALE GENOMIC DNA]</scope>
    <source>
        <strain evidence="9 10">PUDD_83A45</strain>
    </source>
</reference>
<dbReference type="Proteomes" id="UP000060016">
    <property type="component" value="Chromosome"/>
</dbReference>
<sequence>MTRALVIVDVQNDFCPGGSLATEKGDQVAAGIAELVANANNDEYSHILATQDWHIDPGSHFSENPDFVDTWPVHCVADSEGAALRAPLDAHSNKIDAFFRKGAFTAAYSGFEGRVGDVEAGALLADYLRAEGIDTIDVVGIATDHCVRATVLDGLKEGFTVRVLPELCSPVDAARGQAALTEMQVAGAEIVD</sequence>
<dbReference type="Pfam" id="PF00857">
    <property type="entry name" value="Isochorismatase"/>
    <property type="match status" value="1"/>
</dbReference>
<gene>
    <name evidence="9" type="ORF">AK829_00200</name>
</gene>
<evidence type="ECO:0000259" key="8">
    <source>
        <dbReference type="Pfam" id="PF00857"/>
    </source>
</evidence>
<dbReference type="PANTHER" id="PTHR11080">
    <property type="entry name" value="PYRAZINAMIDASE/NICOTINAMIDASE"/>
    <property type="match status" value="1"/>
</dbReference>
<evidence type="ECO:0000256" key="3">
    <source>
        <dbReference type="ARBA" id="ARBA00022723"/>
    </source>
</evidence>
<keyword evidence="10" id="KW-1185">Reference proteome</keyword>
<dbReference type="InterPro" id="IPR052347">
    <property type="entry name" value="Isochorismatase_Nicotinamidase"/>
</dbReference>
<comment type="similarity">
    <text evidence="1">Belongs to the isochorismatase family.</text>
</comment>
<evidence type="ECO:0000313" key="10">
    <source>
        <dbReference type="Proteomes" id="UP000060016"/>
    </source>
</evidence>
<organism evidence="9 10">
    <name type="scientific">Corynebacterium riegelii</name>
    <dbReference type="NCBI Taxonomy" id="156976"/>
    <lineage>
        <taxon>Bacteria</taxon>
        <taxon>Bacillati</taxon>
        <taxon>Actinomycetota</taxon>
        <taxon>Actinomycetes</taxon>
        <taxon>Mycobacteriales</taxon>
        <taxon>Corynebacteriaceae</taxon>
        <taxon>Corynebacterium</taxon>
    </lineage>
</organism>
<dbReference type="KEGG" id="crie:AK829_00200"/>
<dbReference type="PANTHER" id="PTHR11080:SF2">
    <property type="entry name" value="LD05707P"/>
    <property type="match status" value="1"/>
</dbReference>
<protein>
    <recommendedName>
        <fullName evidence="6">nicotinamidase</fullName>
        <ecNumber evidence="6">3.5.1.19</ecNumber>
    </recommendedName>
    <alternativeName>
        <fullName evidence="7">Nicotinamide deamidase</fullName>
    </alternativeName>
</protein>
<dbReference type="GO" id="GO:0008936">
    <property type="term" value="F:nicotinamidase activity"/>
    <property type="evidence" value="ECO:0007669"/>
    <property type="project" value="UniProtKB-EC"/>
</dbReference>
<evidence type="ECO:0000256" key="2">
    <source>
        <dbReference type="ARBA" id="ARBA00022642"/>
    </source>
</evidence>
<dbReference type="STRING" id="156976.AK829_00200"/>
<evidence type="ECO:0000256" key="1">
    <source>
        <dbReference type="ARBA" id="ARBA00006336"/>
    </source>
</evidence>
<evidence type="ECO:0000256" key="7">
    <source>
        <dbReference type="ARBA" id="ARBA00043224"/>
    </source>
</evidence>
<accession>A0A0K1R8Y4</accession>
<dbReference type="SUPFAM" id="SSF52499">
    <property type="entry name" value="Isochorismatase-like hydrolases"/>
    <property type="match status" value="1"/>
</dbReference>
<dbReference type="AlphaFoldDB" id="A0A0K1R8Y4"/>
<feature type="domain" description="Isochorismatase-like" evidence="8">
    <location>
        <begin position="4"/>
        <end position="191"/>
    </location>
</feature>
<dbReference type="InterPro" id="IPR036380">
    <property type="entry name" value="Isochorismatase-like_sf"/>
</dbReference>
<dbReference type="EMBL" id="CP012342">
    <property type="protein sequence ID" value="AKV57858.1"/>
    <property type="molecule type" value="Genomic_DNA"/>
</dbReference>
<dbReference type="InterPro" id="IPR000868">
    <property type="entry name" value="Isochorismatase-like_dom"/>
</dbReference>
<proteinExistence type="inferred from homology"/>
<keyword evidence="2" id="KW-0662">Pyridine nucleotide biosynthesis</keyword>
<keyword evidence="4" id="KW-0378">Hydrolase</keyword>
<dbReference type="RefSeq" id="WP_052203225.1">
    <property type="nucleotide sequence ID" value="NZ_CP012342.1"/>
</dbReference>
<evidence type="ECO:0000256" key="4">
    <source>
        <dbReference type="ARBA" id="ARBA00022801"/>
    </source>
</evidence>